<dbReference type="SUPFAM" id="SSF54197">
    <property type="entry name" value="HIT-like"/>
    <property type="match status" value="1"/>
</dbReference>
<evidence type="ECO:0000313" key="1">
    <source>
        <dbReference type="EMBL" id="KAL0569623.1"/>
    </source>
</evidence>
<dbReference type="Pfam" id="PF11969">
    <property type="entry name" value="DcpS_C"/>
    <property type="match status" value="1"/>
</dbReference>
<dbReference type="Proteomes" id="UP001465976">
    <property type="component" value="Unassembled WGS sequence"/>
</dbReference>
<protein>
    <recommendedName>
        <fullName evidence="3">HIT domain-containing protein</fullName>
    </recommendedName>
</protein>
<sequence>MPAFNSITRWMSSCFTGMRSQHKDLDEAKLSSVESQANVVGSCPFCKVSAEEGFKVIWEDDTFIAFEDRRPASLRHFQLIPRKHIGDYRPYRNHLLSLSG</sequence>
<evidence type="ECO:0000313" key="2">
    <source>
        <dbReference type="Proteomes" id="UP001465976"/>
    </source>
</evidence>
<dbReference type="Gene3D" id="3.30.428.10">
    <property type="entry name" value="HIT-like"/>
    <property type="match status" value="1"/>
</dbReference>
<dbReference type="EMBL" id="JBAHYK010001079">
    <property type="protein sequence ID" value="KAL0569623.1"/>
    <property type="molecule type" value="Genomic_DNA"/>
</dbReference>
<evidence type="ECO:0008006" key="3">
    <source>
        <dbReference type="Google" id="ProtNLM"/>
    </source>
</evidence>
<organism evidence="1 2">
    <name type="scientific">Marasmius crinis-equi</name>
    <dbReference type="NCBI Taxonomy" id="585013"/>
    <lineage>
        <taxon>Eukaryota</taxon>
        <taxon>Fungi</taxon>
        <taxon>Dikarya</taxon>
        <taxon>Basidiomycota</taxon>
        <taxon>Agaricomycotina</taxon>
        <taxon>Agaricomycetes</taxon>
        <taxon>Agaricomycetidae</taxon>
        <taxon>Agaricales</taxon>
        <taxon>Marasmiineae</taxon>
        <taxon>Marasmiaceae</taxon>
        <taxon>Marasmius</taxon>
    </lineage>
</organism>
<dbReference type="InterPro" id="IPR036265">
    <property type="entry name" value="HIT-like_sf"/>
</dbReference>
<comment type="caution">
    <text evidence="1">The sequence shown here is derived from an EMBL/GenBank/DDBJ whole genome shotgun (WGS) entry which is preliminary data.</text>
</comment>
<name>A0ABR3F324_9AGAR</name>
<reference evidence="1 2" key="1">
    <citation type="submission" date="2024-02" db="EMBL/GenBank/DDBJ databases">
        <title>A draft genome for the cacao thread blight pathogen Marasmius crinis-equi.</title>
        <authorList>
            <person name="Cohen S.P."/>
            <person name="Baruah I.K."/>
            <person name="Amoako-Attah I."/>
            <person name="Bukari Y."/>
            <person name="Meinhardt L.W."/>
            <person name="Bailey B.A."/>
        </authorList>
    </citation>
    <scope>NUCLEOTIDE SEQUENCE [LARGE SCALE GENOMIC DNA]</scope>
    <source>
        <strain evidence="1 2">GH-76</strain>
    </source>
</reference>
<proteinExistence type="predicted"/>
<keyword evidence="2" id="KW-1185">Reference proteome</keyword>
<gene>
    <name evidence="1" type="ORF">V5O48_012332</name>
</gene>
<accession>A0ABR3F324</accession>